<dbReference type="EMBL" id="QPGB01000001">
    <property type="protein sequence ID" value="RCS59330.1"/>
    <property type="molecule type" value="Genomic_DNA"/>
</dbReference>
<name>A0A368L6N0_9BURK</name>
<dbReference type="OrthoDB" id="8680634at2"/>
<organism evidence="1 2">
    <name type="scientific">Parvibium lacunae</name>
    <dbReference type="NCBI Taxonomy" id="1888893"/>
    <lineage>
        <taxon>Bacteria</taxon>
        <taxon>Pseudomonadati</taxon>
        <taxon>Pseudomonadota</taxon>
        <taxon>Betaproteobacteria</taxon>
        <taxon>Burkholderiales</taxon>
        <taxon>Alcaligenaceae</taxon>
        <taxon>Parvibium</taxon>
    </lineage>
</organism>
<evidence type="ECO:0008006" key="3">
    <source>
        <dbReference type="Google" id="ProtNLM"/>
    </source>
</evidence>
<proteinExistence type="predicted"/>
<dbReference type="SUPFAM" id="SSF52540">
    <property type="entry name" value="P-loop containing nucleoside triphosphate hydrolases"/>
    <property type="match status" value="1"/>
</dbReference>
<protein>
    <recommendedName>
        <fullName evidence="3">ParA family protein</fullName>
    </recommendedName>
</protein>
<sequence length="225" mass="25261">MSKITAIIGNKGGTGKTTVSHMVCHGLGLLNKFSVSLLTDIHRDKVSKLGRNYLPFDARTEDGLEAAIKKLRLASDTWFGVIDGGGNRPEMDQRLAEVSDVVLLPFRDSHEDIRTVIRDLERFPNAFALPSQWPTNPWELKAANQMVHDLMKDHHDRILEPVFRLSAAKLLLQEEIPTHLPAQLNTACRQLALQIMMLLDMGLDNSNWKPLEIKLTPPSKQKKAS</sequence>
<dbReference type="Gene3D" id="3.40.50.300">
    <property type="entry name" value="P-loop containing nucleotide triphosphate hydrolases"/>
    <property type="match status" value="1"/>
</dbReference>
<reference evidence="1 2" key="1">
    <citation type="journal article" date="2018" name="Int. J. Syst. Evol. Microbiol.">
        <title>Parvibium lacunae gen. nov., sp. nov., a new member of the family Alcaligenaceae isolated from a freshwater pond.</title>
        <authorList>
            <person name="Chen W.M."/>
            <person name="Xie P.B."/>
            <person name="Hsu M.Y."/>
            <person name="Sheu S.Y."/>
        </authorList>
    </citation>
    <scope>NUCLEOTIDE SEQUENCE [LARGE SCALE GENOMIC DNA]</scope>
    <source>
        <strain evidence="1 2">KMB9</strain>
    </source>
</reference>
<keyword evidence="2" id="KW-1185">Reference proteome</keyword>
<accession>A0A368L6N0</accession>
<evidence type="ECO:0000313" key="2">
    <source>
        <dbReference type="Proteomes" id="UP000252357"/>
    </source>
</evidence>
<dbReference type="Proteomes" id="UP000252357">
    <property type="component" value="Unassembled WGS sequence"/>
</dbReference>
<dbReference type="AlphaFoldDB" id="A0A368L6N0"/>
<dbReference type="InterPro" id="IPR027417">
    <property type="entry name" value="P-loop_NTPase"/>
</dbReference>
<gene>
    <name evidence="1" type="ORF">DU000_00895</name>
</gene>
<dbReference type="RefSeq" id="WP_114401480.1">
    <property type="nucleotide sequence ID" value="NZ_QPGB01000001.1"/>
</dbReference>
<comment type="caution">
    <text evidence="1">The sequence shown here is derived from an EMBL/GenBank/DDBJ whole genome shotgun (WGS) entry which is preliminary data.</text>
</comment>
<evidence type="ECO:0000313" key="1">
    <source>
        <dbReference type="EMBL" id="RCS59330.1"/>
    </source>
</evidence>